<proteinExistence type="predicted"/>
<dbReference type="GO" id="GO:0005737">
    <property type="term" value="C:cytoplasm"/>
    <property type="evidence" value="ECO:0007669"/>
    <property type="project" value="UniProtKB-SubCell"/>
</dbReference>
<evidence type="ECO:0000256" key="5">
    <source>
        <dbReference type="ARBA" id="ARBA00023163"/>
    </source>
</evidence>
<dbReference type="GO" id="GO:0003700">
    <property type="term" value="F:DNA-binding transcription factor activity"/>
    <property type="evidence" value="ECO:0007669"/>
    <property type="project" value="InterPro"/>
</dbReference>
<dbReference type="GO" id="GO:0003677">
    <property type="term" value="F:DNA binding"/>
    <property type="evidence" value="ECO:0007669"/>
    <property type="project" value="UniProtKB-KW"/>
</dbReference>
<dbReference type="SUPFAM" id="SSF46785">
    <property type="entry name" value="Winged helix' DNA-binding domain"/>
    <property type="match status" value="1"/>
</dbReference>
<dbReference type="InterPro" id="IPR055166">
    <property type="entry name" value="Transc_reg_Sar_Rot_HTH"/>
</dbReference>
<keyword evidence="2" id="KW-0963">Cytoplasm</keyword>
<accession>A0A9Q9IHM1</accession>
<feature type="region of interest" description="Disordered" evidence="6">
    <location>
        <begin position="141"/>
        <end position="161"/>
    </location>
</feature>
<evidence type="ECO:0000313" key="8">
    <source>
        <dbReference type="EMBL" id="UWZ56354.1"/>
    </source>
</evidence>
<name>A0A9Q9IHM1_9ACTN</name>
<keyword evidence="3" id="KW-0805">Transcription regulation</keyword>
<evidence type="ECO:0000259" key="7">
    <source>
        <dbReference type="PROSITE" id="PS50995"/>
    </source>
</evidence>
<dbReference type="PROSITE" id="PS50995">
    <property type="entry name" value="HTH_MARR_2"/>
    <property type="match status" value="1"/>
</dbReference>
<evidence type="ECO:0000313" key="9">
    <source>
        <dbReference type="Proteomes" id="UP001058003"/>
    </source>
</evidence>
<dbReference type="SMART" id="SM00347">
    <property type="entry name" value="HTH_MARR"/>
    <property type="match status" value="1"/>
</dbReference>
<dbReference type="GO" id="GO:0006950">
    <property type="term" value="P:response to stress"/>
    <property type="evidence" value="ECO:0007669"/>
    <property type="project" value="TreeGrafter"/>
</dbReference>
<dbReference type="PRINTS" id="PR00598">
    <property type="entry name" value="HTHMARR"/>
</dbReference>
<protein>
    <submittedName>
        <fullName evidence="8">MarR family transcriptional regulator</fullName>
    </submittedName>
</protein>
<dbReference type="Proteomes" id="UP001058003">
    <property type="component" value="Chromosome"/>
</dbReference>
<gene>
    <name evidence="8" type="ORF">Daura_09335</name>
</gene>
<keyword evidence="5" id="KW-0804">Transcription</keyword>
<dbReference type="PANTHER" id="PTHR33164:SF5">
    <property type="entry name" value="ORGANIC HYDROPEROXIDE RESISTANCE TRANSCRIPTIONAL REGULATOR"/>
    <property type="match status" value="1"/>
</dbReference>
<dbReference type="InterPro" id="IPR000835">
    <property type="entry name" value="HTH_MarR-typ"/>
</dbReference>
<sequence>MRDVLALDQQVCFALYTASRAVTARYRPLLDELGITYPQYLVLLVLWEHDRRTVKEIGAALRLDSSTLSPLLKRLEAAGLVARARRTDDERSVTIRLTDAGSALRDRARAVPARLVCDGGLGIGELDALRETLVRLTTALTELTEPSDPRGDTSDGSPVHR</sequence>
<dbReference type="KEGG" id="daur:Daura_09335"/>
<dbReference type="AlphaFoldDB" id="A0A9Q9IHM1"/>
<dbReference type="RefSeq" id="WP_033359722.1">
    <property type="nucleotide sequence ID" value="NZ_CP073767.1"/>
</dbReference>
<keyword evidence="9" id="KW-1185">Reference proteome</keyword>
<dbReference type="FunFam" id="1.10.10.10:FF:000163">
    <property type="entry name" value="MarR family transcriptional regulator"/>
    <property type="match status" value="1"/>
</dbReference>
<reference evidence="8" key="1">
    <citation type="submission" date="2021-04" db="EMBL/GenBank/DDBJ databases">
        <title>Dactylosporangium aurantiacum NRRL B-8018 full assembly.</title>
        <authorList>
            <person name="Hartkoorn R.C."/>
            <person name="Beaudoing E."/>
            <person name="Hot D."/>
        </authorList>
    </citation>
    <scope>NUCLEOTIDE SEQUENCE</scope>
    <source>
        <strain evidence="8">NRRL B-8018</strain>
    </source>
</reference>
<dbReference type="InterPro" id="IPR036388">
    <property type="entry name" value="WH-like_DNA-bd_sf"/>
</dbReference>
<organism evidence="8 9">
    <name type="scientific">Dactylosporangium aurantiacum</name>
    <dbReference type="NCBI Taxonomy" id="35754"/>
    <lineage>
        <taxon>Bacteria</taxon>
        <taxon>Bacillati</taxon>
        <taxon>Actinomycetota</taxon>
        <taxon>Actinomycetes</taxon>
        <taxon>Micromonosporales</taxon>
        <taxon>Micromonosporaceae</taxon>
        <taxon>Dactylosporangium</taxon>
    </lineage>
</organism>
<dbReference type="PANTHER" id="PTHR33164">
    <property type="entry name" value="TRANSCRIPTIONAL REGULATOR, MARR FAMILY"/>
    <property type="match status" value="1"/>
</dbReference>
<dbReference type="InterPro" id="IPR039422">
    <property type="entry name" value="MarR/SlyA-like"/>
</dbReference>
<dbReference type="EMBL" id="CP073767">
    <property type="protein sequence ID" value="UWZ56354.1"/>
    <property type="molecule type" value="Genomic_DNA"/>
</dbReference>
<comment type="subcellular location">
    <subcellularLocation>
        <location evidence="1">Cytoplasm</location>
    </subcellularLocation>
</comment>
<feature type="domain" description="HTH marR-type" evidence="7">
    <location>
        <begin position="8"/>
        <end position="138"/>
    </location>
</feature>
<keyword evidence="4" id="KW-0238">DNA-binding</keyword>
<evidence type="ECO:0000256" key="4">
    <source>
        <dbReference type="ARBA" id="ARBA00023125"/>
    </source>
</evidence>
<dbReference type="Pfam" id="PF22381">
    <property type="entry name" value="Staph_reg_Sar_Rot"/>
    <property type="match status" value="1"/>
</dbReference>
<dbReference type="InterPro" id="IPR036390">
    <property type="entry name" value="WH_DNA-bd_sf"/>
</dbReference>
<evidence type="ECO:0000256" key="6">
    <source>
        <dbReference type="SAM" id="MobiDB-lite"/>
    </source>
</evidence>
<dbReference type="OrthoDB" id="9806864at2"/>
<dbReference type="Gene3D" id="1.10.10.10">
    <property type="entry name" value="Winged helix-like DNA-binding domain superfamily/Winged helix DNA-binding domain"/>
    <property type="match status" value="1"/>
</dbReference>
<evidence type="ECO:0000256" key="3">
    <source>
        <dbReference type="ARBA" id="ARBA00023015"/>
    </source>
</evidence>
<evidence type="ECO:0000256" key="2">
    <source>
        <dbReference type="ARBA" id="ARBA00022490"/>
    </source>
</evidence>
<evidence type="ECO:0000256" key="1">
    <source>
        <dbReference type="ARBA" id="ARBA00004496"/>
    </source>
</evidence>